<dbReference type="Gene3D" id="3.10.450.710">
    <property type="entry name" value="Tgt2/MlaC"/>
    <property type="match status" value="1"/>
</dbReference>
<proteinExistence type="predicted"/>
<evidence type="ECO:0000313" key="3">
    <source>
        <dbReference type="EMBL" id="VEB40208.1"/>
    </source>
</evidence>
<dbReference type="PANTHER" id="PTHR33371:SF4">
    <property type="entry name" value="INTERMEMBRANE PHOSPHOLIPID TRANSPORT SYSTEM BINDING PROTEIN MLAD"/>
    <property type="match status" value="1"/>
</dbReference>
<dbReference type="AlphaFoldDB" id="A0A447T5T2"/>
<protein>
    <submittedName>
        <fullName evidence="3">Probable phospholipid ABC transporter-binding protein mlaD</fullName>
    </submittedName>
</protein>
<feature type="region of interest" description="Disordered" evidence="1">
    <location>
        <begin position="196"/>
        <end position="216"/>
    </location>
</feature>
<dbReference type="InterPro" id="IPR003399">
    <property type="entry name" value="Mce/MlaD"/>
</dbReference>
<dbReference type="InterPro" id="IPR042245">
    <property type="entry name" value="Tgt2/MlaC_sf"/>
</dbReference>
<dbReference type="Proteomes" id="UP000275777">
    <property type="component" value="Chromosome"/>
</dbReference>
<organism evidence="3 4">
    <name type="scientific">Chromobacterium violaceum</name>
    <dbReference type="NCBI Taxonomy" id="536"/>
    <lineage>
        <taxon>Bacteria</taxon>
        <taxon>Pseudomonadati</taxon>
        <taxon>Pseudomonadota</taxon>
        <taxon>Betaproteobacteria</taxon>
        <taxon>Neisseriales</taxon>
        <taxon>Chromobacteriaceae</taxon>
        <taxon>Chromobacterium</taxon>
    </lineage>
</organism>
<evidence type="ECO:0000313" key="4">
    <source>
        <dbReference type="Proteomes" id="UP000275777"/>
    </source>
</evidence>
<evidence type="ECO:0000256" key="1">
    <source>
        <dbReference type="SAM" id="MobiDB-lite"/>
    </source>
</evidence>
<dbReference type="GO" id="GO:0005548">
    <property type="term" value="F:phospholipid transporter activity"/>
    <property type="evidence" value="ECO:0007669"/>
    <property type="project" value="TreeGrafter"/>
</dbReference>
<dbReference type="Pfam" id="PF02470">
    <property type="entry name" value="MlaD"/>
    <property type="match status" value="1"/>
</dbReference>
<dbReference type="GO" id="GO:0005543">
    <property type="term" value="F:phospholipid binding"/>
    <property type="evidence" value="ECO:0007669"/>
    <property type="project" value="TreeGrafter"/>
</dbReference>
<dbReference type="EMBL" id="LR134182">
    <property type="protein sequence ID" value="VEB40208.1"/>
    <property type="molecule type" value="Genomic_DNA"/>
</dbReference>
<dbReference type="PANTHER" id="PTHR33371">
    <property type="entry name" value="INTERMEMBRANE PHOSPHOLIPID TRANSPORT SYSTEM BINDING PROTEIN MLAD-RELATED"/>
    <property type="match status" value="1"/>
</dbReference>
<reference evidence="3 4" key="1">
    <citation type="submission" date="2018-12" db="EMBL/GenBank/DDBJ databases">
        <authorList>
            <consortium name="Pathogen Informatics"/>
        </authorList>
    </citation>
    <scope>NUCLEOTIDE SEQUENCE [LARGE SCALE GENOMIC DNA]</scope>
    <source>
        <strain evidence="3 4">NCTC9695</strain>
    </source>
</reference>
<sequence length="216" mass="23067">MSDIRLDPKTYRARVALNIDKQYQLSDDVSASILTSGLLGEQYIGLQQGGSENNLAPGGTITITSSALVLEQLIGKFMTGLPAKTQANSVASGPTLLAAPCAARLVKNGMSQMKKLLTLFCLMLGLSSTQALAAADNPVELIKDGSRQVLDVLKQDNGKNTKQVRQQAEAIAVPLFDFPRMTALAVGLGWRQATPEQRNELTSSSRPCWCAPTPPP</sequence>
<gene>
    <name evidence="3" type="primary">mlaD_1</name>
    <name evidence="3" type="ORF">NCTC9695_00599</name>
</gene>
<dbReference type="InterPro" id="IPR052336">
    <property type="entry name" value="MlaD_Phospholipid_Transporter"/>
</dbReference>
<name>A0A447T5T2_CHRVL</name>
<feature type="domain" description="Mce/MlaD" evidence="2">
    <location>
        <begin position="2"/>
        <end position="49"/>
    </location>
</feature>
<accession>A0A447T5T2</accession>
<evidence type="ECO:0000259" key="2">
    <source>
        <dbReference type="Pfam" id="PF02470"/>
    </source>
</evidence>
<dbReference type="Pfam" id="PF05494">
    <property type="entry name" value="MlaC"/>
    <property type="match status" value="1"/>
</dbReference>
<feature type="compositionally biased region" description="Polar residues" evidence="1">
    <location>
        <begin position="196"/>
        <end position="206"/>
    </location>
</feature>
<dbReference type="InterPro" id="IPR008869">
    <property type="entry name" value="MlaC/ttg2D"/>
</dbReference>